<organism evidence="1 2">
    <name type="scientific">Portunus trituberculatus</name>
    <name type="common">Swimming crab</name>
    <name type="synonym">Neptunus trituberculatus</name>
    <dbReference type="NCBI Taxonomy" id="210409"/>
    <lineage>
        <taxon>Eukaryota</taxon>
        <taxon>Metazoa</taxon>
        <taxon>Ecdysozoa</taxon>
        <taxon>Arthropoda</taxon>
        <taxon>Crustacea</taxon>
        <taxon>Multicrustacea</taxon>
        <taxon>Malacostraca</taxon>
        <taxon>Eumalacostraca</taxon>
        <taxon>Eucarida</taxon>
        <taxon>Decapoda</taxon>
        <taxon>Pleocyemata</taxon>
        <taxon>Brachyura</taxon>
        <taxon>Eubrachyura</taxon>
        <taxon>Portunoidea</taxon>
        <taxon>Portunidae</taxon>
        <taxon>Portuninae</taxon>
        <taxon>Portunus</taxon>
    </lineage>
</organism>
<dbReference type="Proteomes" id="UP000324222">
    <property type="component" value="Unassembled WGS sequence"/>
</dbReference>
<protein>
    <submittedName>
        <fullName evidence="1">Uncharacterized protein</fullName>
    </submittedName>
</protein>
<reference evidence="1 2" key="1">
    <citation type="submission" date="2019-05" db="EMBL/GenBank/DDBJ databases">
        <title>Another draft genome of Portunus trituberculatus and its Hox gene families provides insights of decapod evolution.</title>
        <authorList>
            <person name="Jeong J.-H."/>
            <person name="Song I."/>
            <person name="Kim S."/>
            <person name="Choi T."/>
            <person name="Kim D."/>
            <person name="Ryu S."/>
            <person name="Kim W."/>
        </authorList>
    </citation>
    <scope>NUCLEOTIDE SEQUENCE [LARGE SCALE GENOMIC DNA]</scope>
    <source>
        <tissue evidence="1">Muscle</tissue>
    </source>
</reference>
<name>A0A5B7I670_PORTR</name>
<dbReference type="AlphaFoldDB" id="A0A5B7I670"/>
<keyword evidence="2" id="KW-1185">Reference proteome</keyword>
<dbReference type="EMBL" id="VSRR010055287">
    <property type="protein sequence ID" value="MPC80881.1"/>
    <property type="molecule type" value="Genomic_DNA"/>
</dbReference>
<proteinExistence type="predicted"/>
<sequence>MEEKVNIHVKITRLDAPGHAAHNLKVTYGSHITAGQVTVGQSKVGPALLYRPAPFFLSVVATSARSVP</sequence>
<accession>A0A5B7I670</accession>
<evidence type="ECO:0000313" key="2">
    <source>
        <dbReference type="Proteomes" id="UP000324222"/>
    </source>
</evidence>
<evidence type="ECO:0000313" key="1">
    <source>
        <dbReference type="EMBL" id="MPC80881.1"/>
    </source>
</evidence>
<comment type="caution">
    <text evidence="1">The sequence shown here is derived from an EMBL/GenBank/DDBJ whole genome shotgun (WGS) entry which is preliminary data.</text>
</comment>
<gene>
    <name evidence="1" type="ORF">E2C01_075477</name>
</gene>